<dbReference type="PANTHER" id="PTHR37318:SF1">
    <property type="entry name" value="BSL7504 PROTEIN"/>
    <property type="match status" value="1"/>
</dbReference>
<evidence type="ECO:0000313" key="3">
    <source>
        <dbReference type="Proteomes" id="UP000470772"/>
    </source>
</evidence>
<keyword evidence="3" id="KW-1185">Reference proteome</keyword>
<dbReference type="PANTHER" id="PTHR37318">
    <property type="entry name" value="BSL7504 PROTEIN"/>
    <property type="match status" value="1"/>
</dbReference>
<dbReference type="SMART" id="SM00418">
    <property type="entry name" value="HTH_ARSR"/>
    <property type="match status" value="1"/>
</dbReference>
<gene>
    <name evidence="2" type="ORF">GC250_00115</name>
</gene>
<feature type="domain" description="HTH arsR-type" evidence="1">
    <location>
        <begin position="3"/>
        <end position="91"/>
    </location>
</feature>
<protein>
    <submittedName>
        <fullName evidence="2">Helix-turn-helix domain-containing protein</fullName>
    </submittedName>
</protein>
<dbReference type="InterPro" id="IPR011991">
    <property type="entry name" value="ArsR-like_HTH"/>
</dbReference>
<dbReference type="InterPro" id="IPR027395">
    <property type="entry name" value="WH_DNA-bd_dom"/>
</dbReference>
<dbReference type="InterPro" id="IPR036388">
    <property type="entry name" value="WH-like_DNA-bd_sf"/>
</dbReference>
<evidence type="ECO:0000259" key="1">
    <source>
        <dbReference type="SMART" id="SM00418"/>
    </source>
</evidence>
<accession>A0A6A9QFP7</accession>
<reference evidence="2 3" key="1">
    <citation type="submission" date="2019-10" db="EMBL/GenBank/DDBJ databases">
        <title>Sequencing and Assembly of Multiple Reported Metal-Biooxidizing Members of the Extremely Thermoacidophilic Archaeal Family Sulfolobaceae.</title>
        <authorList>
            <person name="Counts J.A."/>
            <person name="Kelly R.M."/>
        </authorList>
    </citation>
    <scope>NUCLEOTIDE SEQUENCE [LARGE SCALE GENOMIC DNA]</scope>
    <source>
        <strain evidence="2 3">DSM 6482</strain>
    </source>
</reference>
<evidence type="ECO:0000313" key="2">
    <source>
        <dbReference type="EMBL" id="MUN27906.1"/>
    </source>
</evidence>
<dbReference type="Proteomes" id="UP000470772">
    <property type="component" value="Unassembled WGS sequence"/>
</dbReference>
<dbReference type="AlphaFoldDB" id="A0A6A9QFP7"/>
<dbReference type="SUPFAM" id="SSF46785">
    <property type="entry name" value="Winged helix' DNA-binding domain"/>
    <property type="match status" value="1"/>
</dbReference>
<proteinExistence type="predicted"/>
<comment type="caution">
    <text evidence="2">The sequence shown here is derived from an EMBL/GenBank/DDBJ whole genome shotgun (WGS) entry which is preliminary data.</text>
</comment>
<dbReference type="EMBL" id="WGGD01000004">
    <property type="protein sequence ID" value="MUN27906.1"/>
    <property type="molecule type" value="Genomic_DNA"/>
</dbReference>
<name>A0A6A9QFP7_SULME</name>
<dbReference type="InterPro" id="IPR001845">
    <property type="entry name" value="HTH_ArsR_DNA-bd_dom"/>
</dbReference>
<dbReference type="GO" id="GO:0003700">
    <property type="term" value="F:DNA-binding transcription factor activity"/>
    <property type="evidence" value="ECO:0007669"/>
    <property type="project" value="InterPro"/>
</dbReference>
<dbReference type="Pfam" id="PF13601">
    <property type="entry name" value="HTH_34"/>
    <property type="match status" value="1"/>
</dbReference>
<organism evidence="2 3">
    <name type="scientific">Sulfuracidifex metallicus DSM 6482 = JCM 9184</name>
    <dbReference type="NCBI Taxonomy" id="523847"/>
    <lineage>
        <taxon>Archaea</taxon>
        <taxon>Thermoproteota</taxon>
        <taxon>Thermoprotei</taxon>
        <taxon>Sulfolobales</taxon>
        <taxon>Sulfolobaceae</taxon>
        <taxon>Sulfuracidifex</taxon>
    </lineage>
</organism>
<dbReference type="InterPro" id="IPR036390">
    <property type="entry name" value="WH_DNA-bd_sf"/>
</dbReference>
<sequence length="95" mass="10714">MKELSNDPILSNSARLGILLSLYVVRESTFADLLRITELPKSSLFSHIQVLQDAGLVAVKRRFTVSGPRTFIRITEKGTDKVKGYLDVMRDFDQS</sequence>
<dbReference type="Gene3D" id="1.10.10.10">
    <property type="entry name" value="Winged helix-like DNA-binding domain superfamily/Winged helix DNA-binding domain"/>
    <property type="match status" value="1"/>
</dbReference>
<dbReference type="CDD" id="cd00090">
    <property type="entry name" value="HTH_ARSR"/>
    <property type="match status" value="1"/>
</dbReference>